<keyword evidence="12 15" id="KW-0472">Membrane</keyword>
<dbReference type="FunFam" id="3.30.200.20:FF:000168">
    <property type="entry name" value="L-type lectin-domain containing receptor kinase IX.1"/>
    <property type="match status" value="1"/>
</dbReference>
<proteinExistence type="inferred from homology"/>
<keyword evidence="7" id="KW-0430">Lectin</keyword>
<evidence type="ECO:0000256" key="9">
    <source>
        <dbReference type="ARBA" id="ARBA00022777"/>
    </source>
</evidence>
<evidence type="ECO:0000256" key="7">
    <source>
        <dbReference type="ARBA" id="ARBA00022734"/>
    </source>
</evidence>
<dbReference type="PROSITE" id="PS00308">
    <property type="entry name" value="LECTIN_LEGUME_ALPHA"/>
    <property type="match status" value="1"/>
</dbReference>
<dbReference type="GO" id="GO:0030246">
    <property type="term" value="F:carbohydrate binding"/>
    <property type="evidence" value="ECO:0007669"/>
    <property type="project" value="UniProtKB-KW"/>
</dbReference>
<comment type="similarity">
    <text evidence="3">In the C-terminal section; belongs to the protein kinase superfamily. Ser/Thr protein kinase family.</text>
</comment>
<evidence type="ECO:0000256" key="10">
    <source>
        <dbReference type="ARBA" id="ARBA00022840"/>
    </source>
</evidence>
<dbReference type="InterPro" id="IPR017441">
    <property type="entry name" value="Protein_kinase_ATP_BS"/>
</dbReference>
<dbReference type="SUPFAM" id="SSF56112">
    <property type="entry name" value="Protein kinase-like (PK-like)"/>
    <property type="match status" value="1"/>
</dbReference>
<dbReference type="Pfam" id="PF00069">
    <property type="entry name" value="Pkinase"/>
    <property type="match status" value="1"/>
</dbReference>
<dbReference type="InterPro" id="IPR011009">
    <property type="entry name" value="Kinase-like_dom_sf"/>
</dbReference>
<keyword evidence="4" id="KW-0808">Transferase</keyword>
<feature type="compositionally biased region" description="Basic and acidic residues" evidence="14">
    <location>
        <begin position="157"/>
        <end position="167"/>
    </location>
</feature>
<evidence type="ECO:0000313" key="17">
    <source>
        <dbReference type="EMBL" id="GJN41364.1"/>
    </source>
</evidence>
<evidence type="ECO:0000256" key="4">
    <source>
        <dbReference type="ARBA" id="ARBA00022679"/>
    </source>
</evidence>
<dbReference type="EMBL" id="BQKI01000306">
    <property type="protein sequence ID" value="GJN41364.1"/>
    <property type="molecule type" value="Genomic_DNA"/>
</dbReference>
<evidence type="ECO:0000256" key="2">
    <source>
        <dbReference type="ARBA" id="ARBA00008536"/>
    </source>
</evidence>
<protein>
    <recommendedName>
        <fullName evidence="16">Protein kinase domain-containing protein</fullName>
    </recommendedName>
</protein>
<keyword evidence="5 15" id="KW-0812">Transmembrane</keyword>
<comment type="caution">
    <text evidence="17">The sequence shown here is derived from an EMBL/GenBank/DDBJ whole genome shotgun (WGS) entry which is preliminary data.</text>
</comment>
<dbReference type="Gene3D" id="1.10.510.10">
    <property type="entry name" value="Transferase(Phosphotransferase) domain 1"/>
    <property type="match status" value="1"/>
</dbReference>
<name>A0AAV5G0H4_ELECO</name>
<keyword evidence="8 13" id="KW-0547">Nucleotide-binding</keyword>
<reference evidence="17" key="1">
    <citation type="journal article" date="2018" name="DNA Res.">
        <title>Multiple hybrid de novo genome assembly of finger millet, an orphan allotetraploid crop.</title>
        <authorList>
            <person name="Hatakeyama M."/>
            <person name="Aluri S."/>
            <person name="Balachadran M.T."/>
            <person name="Sivarajan S.R."/>
            <person name="Patrignani A."/>
            <person name="Gruter S."/>
            <person name="Poveda L."/>
            <person name="Shimizu-Inatsugi R."/>
            <person name="Baeten J."/>
            <person name="Francoijs K.J."/>
            <person name="Nataraja K.N."/>
            <person name="Reddy Y.A.N."/>
            <person name="Phadnis S."/>
            <person name="Ravikumar R.L."/>
            <person name="Schlapbach R."/>
            <person name="Sreeman S.M."/>
            <person name="Shimizu K.K."/>
        </authorList>
    </citation>
    <scope>NUCLEOTIDE SEQUENCE</scope>
</reference>
<dbReference type="SMART" id="SM00220">
    <property type="entry name" value="S_TKc"/>
    <property type="match status" value="1"/>
</dbReference>
<dbReference type="InterPro" id="IPR050528">
    <property type="entry name" value="L-type_Lectin-RKs"/>
</dbReference>
<keyword evidence="18" id="KW-1185">Reference proteome</keyword>
<evidence type="ECO:0000256" key="12">
    <source>
        <dbReference type="ARBA" id="ARBA00023136"/>
    </source>
</evidence>
<keyword evidence="10 13" id="KW-0067">ATP-binding</keyword>
<reference evidence="17" key="2">
    <citation type="submission" date="2021-12" db="EMBL/GenBank/DDBJ databases">
        <title>Resequencing data analysis of finger millet.</title>
        <authorList>
            <person name="Hatakeyama M."/>
            <person name="Aluri S."/>
            <person name="Balachadran M.T."/>
            <person name="Sivarajan S.R."/>
            <person name="Poveda L."/>
            <person name="Shimizu-Inatsugi R."/>
            <person name="Schlapbach R."/>
            <person name="Sreeman S.M."/>
            <person name="Shimizu K.K."/>
        </authorList>
    </citation>
    <scope>NUCLEOTIDE SEQUENCE</scope>
</reference>
<dbReference type="FunFam" id="1.10.510.10:FF:000522">
    <property type="entry name" value="L-type lectin-domain containing receptor kinase IX.1"/>
    <property type="match status" value="1"/>
</dbReference>
<feature type="region of interest" description="Disordered" evidence="14">
    <location>
        <begin position="146"/>
        <end position="168"/>
    </location>
</feature>
<evidence type="ECO:0000313" key="18">
    <source>
        <dbReference type="Proteomes" id="UP001054889"/>
    </source>
</evidence>
<keyword evidence="9" id="KW-0418">Kinase</keyword>
<dbReference type="AlphaFoldDB" id="A0AAV5G0H4"/>
<comment type="similarity">
    <text evidence="2">In the N-terminal section; belongs to the leguminous lectin family.</text>
</comment>
<sequence>MCKTINLTSDVMMVARISYDNRTNLFAVDLDIDGTSYHVNYTVDLKSFLPEKVGVGFSAATGSSAELHRVSFWSFDSSLDNKAVLPPAAAPQPDPVLSSFIPPPVKSEPSTKLLLQVLVPLLAVVACAAAVLLWLRQKRRRHVHLNNEATSSSESSDDQHGEADFERGVTGPKRYHYRELAVATGDFSDENKLGRGGFGSVYQGNIVQMDGSTKQVAVKKFSSETSSQGRKEFEAEVKIISRLRHRNLVQLLGWCDSAKGLLLVYELVPEGSLDKHIHHNTRHKIIMGLGSALSYLHREWDQCVVHGDIKPSNIMLDSSYNTKLGDFGLARLADHGAHPRTTMNIAGTAGYIDPDFVNTRRPSTKSDVYSFGIVLLEIVAGKPPVVQKPPFVLLKWVWSLHGQGATLDAVDARLRGDEADEQQMERALVVGLWCAHHDPAQRPSIVEAMHVLQSQDAKLPVLPRNMYKLAAMPSIISMGESGVSGSSFSSGVRSSATTGTTQSSDTFTN</sequence>
<evidence type="ECO:0000256" key="1">
    <source>
        <dbReference type="ARBA" id="ARBA00004479"/>
    </source>
</evidence>
<keyword evidence="11 15" id="KW-1133">Transmembrane helix</keyword>
<evidence type="ECO:0000256" key="8">
    <source>
        <dbReference type="ARBA" id="ARBA00022741"/>
    </source>
</evidence>
<gene>
    <name evidence="17" type="primary">gn00730</name>
    <name evidence="17" type="ORF">PR202_gn00730</name>
</gene>
<evidence type="ECO:0000259" key="16">
    <source>
        <dbReference type="PROSITE" id="PS50011"/>
    </source>
</evidence>
<evidence type="ECO:0000256" key="13">
    <source>
        <dbReference type="PROSITE-ProRule" id="PRU10141"/>
    </source>
</evidence>
<keyword evidence="6" id="KW-0732">Signal</keyword>
<dbReference type="PROSITE" id="PS00107">
    <property type="entry name" value="PROTEIN_KINASE_ATP"/>
    <property type="match status" value="1"/>
</dbReference>
<feature type="transmembrane region" description="Helical" evidence="15">
    <location>
        <begin position="113"/>
        <end position="135"/>
    </location>
</feature>
<feature type="binding site" evidence="13">
    <location>
        <position position="220"/>
    </location>
    <ligand>
        <name>ATP</name>
        <dbReference type="ChEBI" id="CHEBI:30616"/>
    </ligand>
</feature>
<dbReference type="InterPro" id="IPR000985">
    <property type="entry name" value="Lectin_LegA_CS"/>
</dbReference>
<dbReference type="GO" id="GO:0016020">
    <property type="term" value="C:membrane"/>
    <property type="evidence" value="ECO:0007669"/>
    <property type="project" value="UniProtKB-SubCell"/>
</dbReference>
<dbReference type="PROSITE" id="PS50011">
    <property type="entry name" value="PROTEIN_KINASE_DOM"/>
    <property type="match status" value="1"/>
</dbReference>
<accession>A0AAV5G0H4</accession>
<comment type="subcellular location">
    <subcellularLocation>
        <location evidence="1">Membrane</location>
        <topology evidence="1">Single-pass type I membrane protein</topology>
    </subcellularLocation>
</comment>
<evidence type="ECO:0000256" key="11">
    <source>
        <dbReference type="ARBA" id="ARBA00022989"/>
    </source>
</evidence>
<evidence type="ECO:0000256" key="5">
    <source>
        <dbReference type="ARBA" id="ARBA00022692"/>
    </source>
</evidence>
<dbReference type="PROSITE" id="PS00108">
    <property type="entry name" value="PROTEIN_KINASE_ST"/>
    <property type="match status" value="1"/>
</dbReference>
<evidence type="ECO:0000256" key="15">
    <source>
        <dbReference type="SAM" id="Phobius"/>
    </source>
</evidence>
<dbReference type="GO" id="GO:0005524">
    <property type="term" value="F:ATP binding"/>
    <property type="evidence" value="ECO:0007669"/>
    <property type="project" value="UniProtKB-UniRule"/>
</dbReference>
<dbReference type="InterPro" id="IPR013320">
    <property type="entry name" value="ConA-like_dom_sf"/>
</dbReference>
<dbReference type="SUPFAM" id="SSF49899">
    <property type="entry name" value="Concanavalin A-like lectins/glucanases"/>
    <property type="match status" value="1"/>
</dbReference>
<feature type="domain" description="Protein kinase" evidence="16">
    <location>
        <begin position="187"/>
        <end position="462"/>
    </location>
</feature>
<dbReference type="InterPro" id="IPR001220">
    <property type="entry name" value="Legume_lectin_dom"/>
</dbReference>
<evidence type="ECO:0000256" key="6">
    <source>
        <dbReference type="ARBA" id="ARBA00022729"/>
    </source>
</evidence>
<dbReference type="Pfam" id="PF00139">
    <property type="entry name" value="Lectin_legB"/>
    <property type="match status" value="1"/>
</dbReference>
<dbReference type="Gene3D" id="2.60.120.200">
    <property type="match status" value="1"/>
</dbReference>
<dbReference type="PANTHER" id="PTHR27007">
    <property type="match status" value="1"/>
</dbReference>
<evidence type="ECO:0000256" key="3">
    <source>
        <dbReference type="ARBA" id="ARBA00010217"/>
    </source>
</evidence>
<evidence type="ECO:0000256" key="14">
    <source>
        <dbReference type="SAM" id="MobiDB-lite"/>
    </source>
</evidence>
<feature type="region of interest" description="Disordered" evidence="14">
    <location>
        <begin position="487"/>
        <end position="509"/>
    </location>
</feature>
<dbReference type="InterPro" id="IPR000719">
    <property type="entry name" value="Prot_kinase_dom"/>
</dbReference>
<dbReference type="Gene3D" id="3.30.200.20">
    <property type="entry name" value="Phosphorylase Kinase, domain 1"/>
    <property type="match status" value="1"/>
</dbReference>
<dbReference type="InterPro" id="IPR008271">
    <property type="entry name" value="Ser/Thr_kinase_AS"/>
</dbReference>
<organism evidence="17 18">
    <name type="scientific">Eleusine coracana subsp. coracana</name>
    <dbReference type="NCBI Taxonomy" id="191504"/>
    <lineage>
        <taxon>Eukaryota</taxon>
        <taxon>Viridiplantae</taxon>
        <taxon>Streptophyta</taxon>
        <taxon>Embryophyta</taxon>
        <taxon>Tracheophyta</taxon>
        <taxon>Spermatophyta</taxon>
        <taxon>Magnoliopsida</taxon>
        <taxon>Liliopsida</taxon>
        <taxon>Poales</taxon>
        <taxon>Poaceae</taxon>
        <taxon>PACMAD clade</taxon>
        <taxon>Chloridoideae</taxon>
        <taxon>Cynodonteae</taxon>
        <taxon>Eleusininae</taxon>
        <taxon>Eleusine</taxon>
    </lineage>
</organism>
<dbReference type="GO" id="GO:0004672">
    <property type="term" value="F:protein kinase activity"/>
    <property type="evidence" value="ECO:0007669"/>
    <property type="project" value="InterPro"/>
</dbReference>
<dbReference type="Proteomes" id="UP001054889">
    <property type="component" value="Unassembled WGS sequence"/>
</dbReference>